<evidence type="ECO:0000256" key="1">
    <source>
        <dbReference type="ARBA" id="ARBA00022679"/>
    </source>
</evidence>
<keyword evidence="6" id="KW-1185">Reference proteome</keyword>
<dbReference type="PANTHER" id="PTHR31642">
    <property type="entry name" value="TRICHOTHECENE 3-O-ACETYLTRANSFERASE"/>
    <property type="match status" value="1"/>
</dbReference>
<dbReference type="OrthoDB" id="10031576at2759"/>
<dbReference type="GO" id="GO:0016747">
    <property type="term" value="F:acyltransferase activity, transferring groups other than amino-acyl groups"/>
    <property type="evidence" value="ECO:0007669"/>
    <property type="project" value="TreeGrafter"/>
</dbReference>
<dbReference type="Proteomes" id="UP000677228">
    <property type="component" value="Unassembled WGS sequence"/>
</dbReference>
<name>A0A814QDS5_9BILA</name>
<reference evidence="3" key="1">
    <citation type="submission" date="2021-02" db="EMBL/GenBank/DDBJ databases">
        <authorList>
            <person name="Nowell W R."/>
        </authorList>
    </citation>
    <scope>NUCLEOTIDE SEQUENCE</scope>
</reference>
<dbReference type="Pfam" id="PF02458">
    <property type="entry name" value="Transferase"/>
    <property type="match status" value="2"/>
</dbReference>
<proteinExistence type="predicted"/>
<dbReference type="InterPro" id="IPR050317">
    <property type="entry name" value="Plant_Fungal_Acyltransferase"/>
</dbReference>
<dbReference type="Proteomes" id="UP000682733">
    <property type="component" value="Unassembled WGS sequence"/>
</dbReference>
<comment type="caution">
    <text evidence="3">The sequence shown here is derived from an EMBL/GenBank/DDBJ whole genome shotgun (WGS) entry which is preliminary data.</text>
</comment>
<dbReference type="PANTHER" id="PTHR31642:SF310">
    <property type="entry name" value="FATTY ALCOHOL:CAFFEOYL-COA ACYLTRANSFERASE"/>
    <property type="match status" value="1"/>
</dbReference>
<sequence length="519" mass="57246">MSVSRVFPESHLKDSSAAQYVPLSILDSTVGNFAPTCATWIYDPPNAKHTLSTQQLLLALQRTLNAYPHWAGQLQLVHYNATGDHTQRFGRLSVLYGIQSDPGVEVIIAHRPETISSFVPTATQRTADPGWWNAAQAPLLELVPASSPLALHDLIHYEGLPAMMVQFTTFGCGGLATSIKLAHPLADAQTLINFVHDWAAVNRALITGEQLPSLCPLFDPGRLDRAASGNIDAPEPDPRLIKVARDLPLHYYDLWASSDDCPPSMAQATKIPAGLNTSTIIQGNPLPWLEWDHSAPVSHYLVSFTADELKSMWEEASSDSEVPISRLDALLAHVWILIIRARGLSHDQQPIYLDVTLGVRSRLSSPLPETFVGSPIMLAKVTTTGVQSIGKIALSIRSTLSKFNSSSIAAMLHDFAFEISPHRLWNAFLGRRNTIVTSWLRLNAYGVDFGTGEPRFVDAFMPNVDGCVQLMENGNVGDTKKSNWYDGTVNVSLHLRTDVMEKLLDDPELRKYRNNIKTY</sequence>
<dbReference type="EMBL" id="CAJNOK010003907">
    <property type="protein sequence ID" value="CAF0919135.1"/>
    <property type="molecule type" value="Genomic_DNA"/>
</dbReference>
<dbReference type="EMBL" id="CAJOBC010005959">
    <property type="protein sequence ID" value="CAF3881692.1"/>
    <property type="molecule type" value="Genomic_DNA"/>
</dbReference>
<protein>
    <recommendedName>
        <fullName evidence="7">Transferase family protein</fullName>
    </recommendedName>
</protein>
<evidence type="ECO:0000313" key="4">
    <source>
        <dbReference type="EMBL" id="CAF3696909.1"/>
    </source>
</evidence>
<dbReference type="Gene3D" id="3.30.559.10">
    <property type="entry name" value="Chloramphenicol acetyltransferase-like domain"/>
    <property type="match status" value="2"/>
</dbReference>
<evidence type="ECO:0000313" key="2">
    <source>
        <dbReference type="EMBL" id="CAF0919135.1"/>
    </source>
</evidence>
<evidence type="ECO:0000313" key="6">
    <source>
        <dbReference type="Proteomes" id="UP000663829"/>
    </source>
</evidence>
<dbReference type="EMBL" id="CAJNOQ010005959">
    <property type="protein sequence ID" value="CAF1117920.1"/>
    <property type="molecule type" value="Genomic_DNA"/>
</dbReference>
<evidence type="ECO:0000313" key="5">
    <source>
        <dbReference type="EMBL" id="CAF3881692.1"/>
    </source>
</evidence>
<gene>
    <name evidence="3" type="ORF">GPM918_LOCUS19547</name>
    <name evidence="2" type="ORF">OVA965_LOCUS10526</name>
    <name evidence="5" type="ORF">SRO942_LOCUS19544</name>
    <name evidence="4" type="ORF">TMI583_LOCUS10523</name>
</gene>
<dbReference type="EMBL" id="CAJOBA010003909">
    <property type="protein sequence ID" value="CAF3696909.1"/>
    <property type="molecule type" value="Genomic_DNA"/>
</dbReference>
<organism evidence="3 6">
    <name type="scientific">Didymodactylos carnosus</name>
    <dbReference type="NCBI Taxonomy" id="1234261"/>
    <lineage>
        <taxon>Eukaryota</taxon>
        <taxon>Metazoa</taxon>
        <taxon>Spiralia</taxon>
        <taxon>Gnathifera</taxon>
        <taxon>Rotifera</taxon>
        <taxon>Eurotatoria</taxon>
        <taxon>Bdelloidea</taxon>
        <taxon>Philodinida</taxon>
        <taxon>Philodinidae</taxon>
        <taxon>Didymodactylos</taxon>
    </lineage>
</organism>
<dbReference type="AlphaFoldDB" id="A0A814QDS5"/>
<keyword evidence="1" id="KW-0808">Transferase</keyword>
<evidence type="ECO:0000313" key="3">
    <source>
        <dbReference type="EMBL" id="CAF1117920.1"/>
    </source>
</evidence>
<dbReference type="InterPro" id="IPR023213">
    <property type="entry name" value="CAT-like_dom_sf"/>
</dbReference>
<evidence type="ECO:0008006" key="7">
    <source>
        <dbReference type="Google" id="ProtNLM"/>
    </source>
</evidence>
<accession>A0A814QDS5</accession>
<dbReference type="Proteomes" id="UP000681722">
    <property type="component" value="Unassembled WGS sequence"/>
</dbReference>
<dbReference type="GO" id="GO:0044550">
    <property type="term" value="P:secondary metabolite biosynthetic process"/>
    <property type="evidence" value="ECO:0007669"/>
    <property type="project" value="TreeGrafter"/>
</dbReference>
<dbReference type="Proteomes" id="UP000663829">
    <property type="component" value="Unassembled WGS sequence"/>
</dbReference>